<dbReference type="Pfam" id="PF14681">
    <property type="entry name" value="UPRTase"/>
    <property type="match status" value="1"/>
</dbReference>
<dbReference type="InterPro" id="IPR029057">
    <property type="entry name" value="PRTase-like"/>
</dbReference>
<dbReference type="Proteomes" id="UP000681720">
    <property type="component" value="Unassembled WGS sequence"/>
</dbReference>
<dbReference type="Proteomes" id="UP000681967">
    <property type="component" value="Unassembled WGS sequence"/>
</dbReference>
<feature type="non-terminal residue" evidence="3">
    <location>
        <position position="1"/>
    </location>
</feature>
<protein>
    <recommendedName>
        <fullName evidence="1">Phosphoribosyltransferase domain-containing protein</fullName>
    </recommendedName>
</protein>
<accession>A0A8S3IT37</accession>
<comment type="caution">
    <text evidence="3">The sequence shown here is derived from an EMBL/GenBank/DDBJ whole genome shotgun (WGS) entry which is preliminary data.</text>
</comment>
<evidence type="ECO:0000259" key="1">
    <source>
        <dbReference type="Pfam" id="PF14681"/>
    </source>
</evidence>
<feature type="non-terminal residue" evidence="3">
    <location>
        <position position="115"/>
    </location>
</feature>
<dbReference type="AlphaFoldDB" id="A0A8S3IT37"/>
<gene>
    <name evidence="2" type="ORF">BYL167_LOCUS68487</name>
    <name evidence="3" type="ORF">GIL414_LOCUS78447</name>
</gene>
<proteinExistence type="predicted"/>
<dbReference type="Gene3D" id="3.40.50.2020">
    <property type="match status" value="1"/>
</dbReference>
<dbReference type="EMBL" id="CAJOBJ010349952">
    <property type="protein sequence ID" value="CAF5206874.1"/>
    <property type="molecule type" value="Genomic_DNA"/>
</dbReference>
<evidence type="ECO:0000313" key="3">
    <source>
        <dbReference type="EMBL" id="CAF5206874.1"/>
    </source>
</evidence>
<dbReference type="InterPro" id="IPR000836">
    <property type="entry name" value="PRTase_dom"/>
</dbReference>
<reference evidence="3" key="1">
    <citation type="submission" date="2021-02" db="EMBL/GenBank/DDBJ databases">
        <authorList>
            <person name="Nowell W R."/>
        </authorList>
    </citation>
    <scope>NUCLEOTIDE SEQUENCE</scope>
</reference>
<organism evidence="3 4">
    <name type="scientific">Rotaria magnacalcarata</name>
    <dbReference type="NCBI Taxonomy" id="392030"/>
    <lineage>
        <taxon>Eukaryota</taxon>
        <taxon>Metazoa</taxon>
        <taxon>Spiralia</taxon>
        <taxon>Gnathifera</taxon>
        <taxon>Rotifera</taxon>
        <taxon>Eurotatoria</taxon>
        <taxon>Bdelloidea</taxon>
        <taxon>Philodinida</taxon>
        <taxon>Philodinidae</taxon>
        <taxon>Rotaria</taxon>
    </lineage>
</organism>
<dbReference type="EMBL" id="CAJOBH010247997">
    <property type="protein sequence ID" value="CAF5130871.1"/>
    <property type="molecule type" value="Genomic_DNA"/>
</dbReference>
<feature type="domain" description="Phosphoribosyltransferase" evidence="1">
    <location>
        <begin position="50"/>
        <end position="109"/>
    </location>
</feature>
<sequence>GENQIAIDLIVRHVNRELQKRGVKVRNELVNRLGVMRDLPMPETFYLIEQTAQIKYLHTIIRNKLTGRDEFIFYSKRLMRVLIEYALSLLPFEDINVETPQGLLYKGKKHVYTDV</sequence>
<dbReference type="SUPFAM" id="SSF53271">
    <property type="entry name" value="PRTase-like"/>
    <property type="match status" value="1"/>
</dbReference>
<evidence type="ECO:0000313" key="2">
    <source>
        <dbReference type="EMBL" id="CAF5130871.1"/>
    </source>
</evidence>
<name>A0A8S3IT37_9BILA</name>
<evidence type="ECO:0000313" key="4">
    <source>
        <dbReference type="Proteomes" id="UP000681720"/>
    </source>
</evidence>